<dbReference type="PRINTS" id="PR00455">
    <property type="entry name" value="HTHTETR"/>
</dbReference>
<proteinExistence type="predicted"/>
<keyword evidence="2 4" id="KW-0238">DNA-binding</keyword>
<dbReference type="GO" id="GO:0003700">
    <property type="term" value="F:DNA-binding transcription factor activity"/>
    <property type="evidence" value="ECO:0007669"/>
    <property type="project" value="TreeGrafter"/>
</dbReference>
<name>A0AAN1VZ14_9PROT</name>
<evidence type="ECO:0000256" key="1">
    <source>
        <dbReference type="ARBA" id="ARBA00023015"/>
    </source>
</evidence>
<dbReference type="FunFam" id="1.10.10.60:FF:000141">
    <property type="entry name" value="TetR family transcriptional regulator"/>
    <property type="match status" value="1"/>
</dbReference>
<dbReference type="InterPro" id="IPR009057">
    <property type="entry name" value="Homeodomain-like_sf"/>
</dbReference>
<dbReference type="Gene3D" id="1.10.10.60">
    <property type="entry name" value="Homeodomain-like"/>
    <property type="match status" value="1"/>
</dbReference>
<dbReference type="Pfam" id="PF16859">
    <property type="entry name" value="TetR_C_11"/>
    <property type="match status" value="1"/>
</dbReference>
<dbReference type="Pfam" id="PF00440">
    <property type="entry name" value="TetR_N"/>
    <property type="match status" value="1"/>
</dbReference>
<gene>
    <name evidence="6" type="ORF">FGKAn22_05160</name>
</gene>
<dbReference type="KEGG" id="fku:FGKAn22_05160"/>
<keyword evidence="1" id="KW-0805">Transcription regulation</keyword>
<dbReference type="GO" id="GO:0000976">
    <property type="term" value="F:transcription cis-regulatory region binding"/>
    <property type="evidence" value="ECO:0007669"/>
    <property type="project" value="TreeGrafter"/>
</dbReference>
<dbReference type="InterPro" id="IPR036271">
    <property type="entry name" value="Tet_transcr_reg_TetR-rel_C_sf"/>
</dbReference>
<dbReference type="InterPro" id="IPR050109">
    <property type="entry name" value="HTH-type_TetR-like_transc_reg"/>
</dbReference>
<dbReference type="InterPro" id="IPR011075">
    <property type="entry name" value="TetR_C"/>
</dbReference>
<dbReference type="Proteomes" id="UP001319121">
    <property type="component" value="Chromosome"/>
</dbReference>
<evidence type="ECO:0000256" key="2">
    <source>
        <dbReference type="ARBA" id="ARBA00023125"/>
    </source>
</evidence>
<dbReference type="InterPro" id="IPR001647">
    <property type="entry name" value="HTH_TetR"/>
</dbReference>
<dbReference type="PROSITE" id="PS50977">
    <property type="entry name" value="HTH_TETR_2"/>
    <property type="match status" value="1"/>
</dbReference>
<dbReference type="RefSeq" id="WP_212786434.1">
    <property type="nucleotide sequence ID" value="NZ_AP019536.1"/>
</dbReference>
<accession>A0AAN1VZ14</accession>
<dbReference type="PANTHER" id="PTHR30055:SF223">
    <property type="entry name" value="HTH-TYPE TRANSCRIPTIONAL REGULATOR UIDR"/>
    <property type="match status" value="1"/>
</dbReference>
<dbReference type="AlphaFoldDB" id="A0AAN1VZ14"/>
<feature type="DNA-binding region" description="H-T-H motif" evidence="4">
    <location>
        <begin position="38"/>
        <end position="57"/>
    </location>
</feature>
<feature type="domain" description="HTH tetR-type" evidence="5">
    <location>
        <begin position="15"/>
        <end position="75"/>
    </location>
</feature>
<evidence type="ECO:0000256" key="3">
    <source>
        <dbReference type="ARBA" id="ARBA00023163"/>
    </source>
</evidence>
<dbReference type="Gene3D" id="1.10.357.10">
    <property type="entry name" value="Tetracycline Repressor, domain 2"/>
    <property type="match status" value="1"/>
</dbReference>
<organism evidence="6 7">
    <name type="scientific">Ferrigenium kumadai</name>
    <dbReference type="NCBI Taxonomy" id="1682490"/>
    <lineage>
        <taxon>Bacteria</taxon>
        <taxon>Pseudomonadati</taxon>
        <taxon>Pseudomonadota</taxon>
        <taxon>Betaproteobacteria</taxon>
        <taxon>Nitrosomonadales</taxon>
        <taxon>Gallionellaceae</taxon>
        <taxon>Ferrigenium</taxon>
    </lineage>
</organism>
<keyword evidence="7" id="KW-1185">Reference proteome</keyword>
<dbReference type="SUPFAM" id="SSF48498">
    <property type="entry name" value="Tetracyclin repressor-like, C-terminal domain"/>
    <property type="match status" value="1"/>
</dbReference>
<evidence type="ECO:0000256" key="4">
    <source>
        <dbReference type="PROSITE-ProRule" id="PRU00335"/>
    </source>
</evidence>
<dbReference type="PANTHER" id="PTHR30055">
    <property type="entry name" value="HTH-TYPE TRANSCRIPTIONAL REGULATOR RUTR"/>
    <property type="match status" value="1"/>
</dbReference>
<dbReference type="EMBL" id="AP019536">
    <property type="protein sequence ID" value="BBI98823.1"/>
    <property type="molecule type" value="Genomic_DNA"/>
</dbReference>
<protein>
    <submittedName>
        <fullName evidence="6">TetR family transcriptional regulator</fullName>
    </submittedName>
</protein>
<sequence>MNQDVATSPRQRRKQARPAELLAAALDHFVERGFAATKLDDVAAQAGVSKGTLYLYFDSKEELFKAVIRQGIFPVLDQGEAMLVQHDGDARSLLQGLLLRWWELVGATPLGGISKLMISEAGNFPDVAQYYYEHVIVRGRNLLRQALERGIAAGEFRAVDIESAIDVIFAPVMMLTIWRYSLAPCGCGRQDPETYLRTHLDLLLNGLEKKQ</sequence>
<dbReference type="SUPFAM" id="SSF46689">
    <property type="entry name" value="Homeodomain-like"/>
    <property type="match status" value="1"/>
</dbReference>
<evidence type="ECO:0000259" key="5">
    <source>
        <dbReference type="PROSITE" id="PS50977"/>
    </source>
</evidence>
<evidence type="ECO:0000313" key="7">
    <source>
        <dbReference type="Proteomes" id="UP001319121"/>
    </source>
</evidence>
<evidence type="ECO:0000313" key="6">
    <source>
        <dbReference type="EMBL" id="BBI98823.1"/>
    </source>
</evidence>
<reference evidence="6 7" key="1">
    <citation type="submission" date="2019-03" db="EMBL/GenBank/DDBJ databases">
        <title>Complete genome sequence of Ferrigenium kumadai strain An22, a microaerophilic iron-oxidizing bacterium isolated from a paddy field soil.</title>
        <authorList>
            <person name="Watanabe T."/>
            <person name="Asakawa S."/>
        </authorList>
    </citation>
    <scope>NUCLEOTIDE SEQUENCE [LARGE SCALE GENOMIC DNA]</scope>
    <source>
        <strain evidence="6 7">An22</strain>
    </source>
</reference>
<keyword evidence="3" id="KW-0804">Transcription</keyword>